<keyword evidence="1" id="KW-1133">Transmembrane helix</keyword>
<evidence type="ECO:0000313" key="3">
    <source>
        <dbReference type="Proteomes" id="UP000643403"/>
    </source>
</evidence>
<gene>
    <name evidence="2" type="ORF">GCM10008101_18410</name>
</gene>
<evidence type="ECO:0000256" key="1">
    <source>
        <dbReference type="SAM" id="Phobius"/>
    </source>
</evidence>
<organism evidence="2 3">
    <name type="scientific">Cognatilysobacter xinjiangensis</name>
    <dbReference type="NCBI Taxonomy" id="546892"/>
    <lineage>
        <taxon>Bacteria</taxon>
        <taxon>Pseudomonadati</taxon>
        <taxon>Pseudomonadota</taxon>
        <taxon>Gammaproteobacteria</taxon>
        <taxon>Lysobacterales</taxon>
        <taxon>Lysobacteraceae</taxon>
        <taxon>Cognatilysobacter</taxon>
    </lineage>
</organism>
<keyword evidence="3" id="KW-1185">Reference proteome</keyword>
<keyword evidence="1" id="KW-0472">Membrane</keyword>
<comment type="caution">
    <text evidence="2">The sequence shown here is derived from an EMBL/GenBank/DDBJ whole genome shotgun (WGS) entry which is preliminary data.</text>
</comment>
<reference evidence="3" key="1">
    <citation type="journal article" date="2019" name="Int. J. Syst. Evol. Microbiol.">
        <title>The Global Catalogue of Microorganisms (GCM) 10K type strain sequencing project: providing services to taxonomists for standard genome sequencing and annotation.</title>
        <authorList>
            <consortium name="The Broad Institute Genomics Platform"/>
            <consortium name="The Broad Institute Genome Sequencing Center for Infectious Disease"/>
            <person name="Wu L."/>
            <person name="Ma J."/>
        </authorList>
    </citation>
    <scope>NUCLEOTIDE SEQUENCE [LARGE SCALE GENOMIC DNA]</scope>
    <source>
        <strain evidence="3">KCTC 22558</strain>
    </source>
</reference>
<protein>
    <submittedName>
        <fullName evidence="2">Uncharacterized protein</fullName>
    </submittedName>
</protein>
<feature type="transmembrane region" description="Helical" evidence="1">
    <location>
        <begin position="35"/>
        <end position="54"/>
    </location>
</feature>
<sequence>MTAGVQLNLALILFLPWYAILAALYWIYPRQPRTLVRWSFDLIALALTTLLSIASMHWGYRSADVSVGPMWKQILATSVCYGVFLGAMTAAFFLRRACVIRPYQRCVAGDTGAPHQVTS</sequence>
<feature type="transmembrane region" description="Helical" evidence="1">
    <location>
        <begin position="6"/>
        <end position="28"/>
    </location>
</feature>
<name>A0ABQ3C2P8_9GAMM</name>
<keyword evidence="1" id="KW-0812">Transmembrane</keyword>
<dbReference type="EMBL" id="BMXY01000002">
    <property type="protein sequence ID" value="GGZ64982.1"/>
    <property type="molecule type" value="Genomic_DNA"/>
</dbReference>
<proteinExistence type="predicted"/>
<feature type="transmembrane region" description="Helical" evidence="1">
    <location>
        <begin position="74"/>
        <end position="94"/>
    </location>
</feature>
<dbReference type="RefSeq" id="WP_189449204.1">
    <property type="nucleotide sequence ID" value="NZ_BMXY01000002.1"/>
</dbReference>
<accession>A0ABQ3C2P8</accession>
<dbReference type="Proteomes" id="UP000643403">
    <property type="component" value="Unassembled WGS sequence"/>
</dbReference>
<evidence type="ECO:0000313" key="2">
    <source>
        <dbReference type="EMBL" id="GGZ64982.1"/>
    </source>
</evidence>